<keyword evidence="1 4" id="KW-0808">Transferase</keyword>
<evidence type="ECO:0000256" key="1">
    <source>
        <dbReference type="ARBA" id="ARBA00022679"/>
    </source>
</evidence>
<accession>A0A1X6YRF7</accession>
<dbReference type="PANTHER" id="PTHR43072">
    <property type="entry name" value="N-ACETYLTRANSFERASE"/>
    <property type="match status" value="1"/>
</dbReference>
<name>A0A1X6YRF7_9RHOB</name>
<keyword evidence="2 4" id="KW-0012">Acyltransferase</keyword>
<dbReference type="PROSITE" id="PS51186">
    <property type="entry name" value="GNAT"/>
    <property type="match status" value="1"/>
</dbReference>
<evidence type="ECO:0000259" key="3">
    <source>
        <dbReference type="PROSITE" id="PS51186"/>
    </source>
</evidence>
<dbReference type="SUPFAM" id="SSF55729">
    <property type="entry name" value="Acyl-CoA N-acyltransferases (Nat)"/>
    <property type="match status" value="1"/>
</dbReference>
<dbReference type="InterPro" id="IPR000182">
    <property type="entry name" value="GNAT_dom"/>
</dbReference>
<evidence type="ECO:0000313" key="4">
    <source>
        <dbReference type="EMBL" id="SLN28881.1"/>
    </source>
</evidence>
<dbReference type="Proteomes" id="UP000194012">
    <property type="component" value="Unassembled WGS sequence"/>
</dbReference>
<dbReference type="EMBL" id="FWFJ01000007">
    <property type="protein sequence ID" value="SLN28881.1"/>
    <property type="molecule type" value="Genomic_DNA"/>
</dbReference>
<dbReference type="Pfam" id="PF00583">
    <property type="entry name" value="Acetyltransf_1"/>
    <property type="match status" value="1"/>
</dbReference>
<dbReference type="AlphaFoldDB" id="A0A1X6YRF7"/>
<gene>
    <name evidence="4" type="primary">yncA</name>
    <name evidence="4" type="ORF">ROG8370_01125</name>
</gene>
<feature type="domain" description="N-acetyltransferase" evidence="3">
    <location>
        <begin position="1"/>
        <end position="155"/>
    </location>
</feature>
<reference evidence="5" key="1">
    <citation type="submission" date="2017-03" db="EMBL/GenBank/DDBJ databases">
        <authorList>
            <person name="Rodrigo-Torres L."/>
            <person name="Arahal R.D."/>
            <person name="Lucena T."/>
        </authorList>
    </citation>
    <scope>NUCLEOTIDE SEQUENCE [LARGE SCALE GENOMIC DNA]</scope>
    <source>
        <strain evidence="5">CECT 8370</strain>
    </source>
</reference>
<dbReference type="GO" id="GO:0016747">
    <property type="term" value="F:acyltransferase activity, transferring groups other than amino-acyl groups"/>
    <property type="evidence" value="ECO:0007669"/>
    <property type="project" value="InterPro"/>
</dbReference>
<dbReference type="CDD" id="cd04301">
    <property type="entry name" value="NAT_SF"/>
    <property type="match status" value="1"/>
</dbReference>
<sequence>MIVRQARPGDIEAILAIWNPLIRETSVTFTTEEKTPEGLGQDIAGRGEAFLVAERGGVILGFASFGAFRSGPGYAHTGEHTIILDAASRGRGVGRALMTRLEEVARSQRFHALVAGVSGENVGAIAFHRAIGFSEVARMPEVGRKFGRWMDLVFLQKLL</sequence>
<dbReference type="RefSeq" id="WP_085826074.1">
    <property type="nucleotide sequence ID" value="NZ_FWFJ01000007.1"/>
</dbReference>
<dbReference type="EC" id="2.3.1.-" evidence="4"/>
<evidence type="ECO:0000256" key="2">
    <source>
        <dbReference type="ARBA" id="ARBA00023315"/>
    </source>
</evidence>
<protein>
    <submittedName>
        <fullName evidence="4">N-acyltransferase YncA</fullName>
        <ecNumber evidence="4">2.3.1.-</ecNumber>
    </submittedName>
</protein>
<dbReference type="OrthoDB" id="5459937at2"/>
<dbReference type="PANTHER" id="PTHR43072:SF23">
    <property type="entry name" value="UPF0039 PROTEIN C11D3.02C"/>
    <property type="match status" value="1"/>
</dbReference>
<organism evidence="4 5">
    <name type="scientific">Roseovarius gaetbuli</name>
    <dbReference type="NCBI Taxonomy" id="1356575"/>
    <lineage>
        <taxon>Bacteria</taxon>
        <taxon>Pseudomonadati</taxon>
        <taxon>Pseudomonadota</taxon>
        <taxon>Alphaproteobacteria</taxon>
        <taxon>Rhodobacterales</taxon>
        <taxon>Roseobacteraceae</taxon>
        <taxon>Roseovarius</taxon>
    </lineage>
</organism>
<dbReference type="InterPro" id="IPR016181">
    <property type="entry name" value="Acyl_CoA_acyltransferase"/>
</dbReference>
<dbReference type="Gene3D" id="3.40.630.30">
    <property type="match status" value="1"/>
</dbReference>
<evidence type="ECO:0000313" key="5">
    <source>
        <dbReference type="Proteomes" id="UP000194012"/>
    </source>
</evidence>
<keyword evidence="5" id="KW-1185">Reference proteome</keyword>
<proteinExistence type="predicted"/>